<dbReference type="EMBL" id="JAFJYH010000276">
    <property type="protein sequence ID" value="KAG4414208.1"/>
    <property type="molecule type" value="Genomic_DNA"/>
</dbReference>
<comment type="caution">
    <text evidence="1">The sequence shown here is derived from an EMBL/GenBank/DDBJ whole genome shotgun (WGS) entry which is preliminary data.</text>
</comment>
<name>A0A8H7W6K4_9HELO</name>
<dbReference type="AlphaFoldDB" id="A0A8H7W6K4"/>
<sequence>MPHIEEGAYFLFGRGFEPELLALGHLVLESYQNPTSRKYHSFPHVAHIRDWNGKLSTSKTGNLGLDALILGGGEVGPQFSTESEKLISAEKGRRIELKAPMEFLSRVLANQDAKSKLQLWTSVTRSRYMAMRTGLIRTPKIWFLTGLLELEDAKSHVVKSKERGLKLAIDPAAVTAMCTAPVGASIDISRGMAVEVESQLFGGMVWAAKFQLLKTTFKTWNGQTTMAENEFQLHPDDIFAGGVVLGEGGTEQIVELTVSAAGGDDDVTVEEMDETYWDAFDEGEKRLLEDLAELQEE</sequence>
<accession>A0A8H7W6K4</accession>
<dbReference type="Proteomes" id="UP000664132">
    <property type="component" value="Unassembled WGS sequence"/>
</dbReference>
<reference evidence="1" key="1">
    <citation type="submission" date="2021-02" db="EMBL/GenBank/DDBJ databases">
        <title>Genome sequence Cadophora malorum strain M34.</title>
        <authorList>
            <person name="Stefanovic E."/>
            <person name="Vu D."/>
            <person name="Scully C."/>
            <person name="Dijksterhuis J."/>
            <person name="Roader J."/>
            <person name="Houbraken J."/>
        </authorList>
    </citation>
    <scope>NUCLEOTIDE SEQUENCE</scope>
    <source>
        <strain evidence="1">M34</strain>
    </source>
</reference>
<evidence type="ECO:0000313" key="1">
    <source>
        <dbReference type="EMBL" id="KAG4414208.1"/>
    </source>
</evidence>
<organism evidence="1 2">
    <name type="scientific">Cadophora malorum</name>
    <dbReference type="NCBI Taxonomy" id="108018"/>
    <lineage>
        <taxon>Eukaryota</taxon>
        <taxon>Fungi</taxon>
        <taxon>Dikarya</taxon>
        <taxon>Ascomycota</taxon>
        <taxon>Pezizomycotina</taxon>
        <taxon>Leotiomycetes</taxon>
        <taxon>Helotiales</taxon>
        <taxon>Ploettnerulaceae</taxon>
        <taxon>Cadophora</taxon>
    </lineage>
</organism>
<dbReference type="OrthoDB" id="4670414at2759"/>
<protein>
    <submittedName>
        <fullName evidence="1">Uncharacterized protein</fullName>
    </submittedName>
</protein>
<gene>
    <name evidence="1" type="ORF">IFR04_012655</name>
</gene>
<proteinExistence type="predicted"/>
<keyword evidence="2" id="KW-1185">Reference proteome</keyword>
<evidence type="ECO:0000313" key="2">
    <source>
        <dbReference type="Proteomes" id="UP000664132"/>
    </source>
</evidence>